<evidence type="ECO:0000313" key="2">
    <source>
        <dbReference type="Ensembl" id="ENSUPAP00010008405.1"/>
    </source>
</evidence>
<keyword evidence="3" id="KW-1185">Reference proteome</keyword>
<sequence>DTVMSTVDKIPLPRRWPAGRGRQTPQLQWAQGHPTEDTVLGSNHNLQRHRHIIYWYRKHHG</sequence>
<evidence type="ECO:0000256" key="1">
    <source>
        <dbReference type="SAM" id="MobiDB-lite"/>
    </source>
</evidence>
<organism evidence="2 3">
    <name type="scientific">Urocitellus parryii</name>
    <name type="common">Arctic ground squirrel</name>
    <name type="synonym">Spermophilus parryii</name>
    <dbReference type="NCBI Taxonomy" id="9999"/>
    <lineage>
        <taxon>Eukaryota</taxon>
        <taxon>Metazoa</taxon>
        <taxon>Chordata</taxon>
        <taxon>Craniata</taxon>
        <taxon>Vertebrata</taxon>
        <taxon>Euteleostomi</taxon>
        <taxon>Mammalia</taxon>
        <taxon>Eutheria</taxon>
        <taxon>Euarchontoglires</taxon>
        <taxon>Glires</taxon>
        <taxon>Rodentia</taxon>
        <taxon>Sciuromorpha</taxon>
        <taxon>Sciuridae</taxon>
        <taxon>Xerinae</taxon>
        <taxon>Marmotini</taxon>
        <taxon>Urocitellus</taxon>
    </lineage>
</organism>
<feature type="region of interest" description="Disordered" evidence="1">
    <location>
        <begin position="1"/>
        <end position="31"/>
    </location>
</feature>
<reference evidence="2" key="2">
    <citation type="submission" date="2025-09" db="UniProtKB">
        <authorList>
            <consortium name="Ensembl"/>
        </authorList>
    </citation>
    <scope>IDENTIFICATION</scope>
</reference>
<name>A0A8D2H3N4_UROPR</name>
<dbReference type="Ensembl" id="ENSUPAT00010009635.1">
    <property type="protein sequence ID" value="ENSUPAP00010008405.1"/>
    <property type="gene ID" value="ENSUPAG00010006768.1"/>
</dbReference>
<dbReference type="AlphaFoldDB" id="A0A8D2H3N4"/>
<protein>
    <submittedName>
        <fullName evidence="2">Uncharacterized protein</fullName>
    </submittedName>
</protein>
<evidence type="ECO:0000313" key="3">
    <source>
        <dbReference type="Proteomes" id="UP000694417"/>
    </source>
</evidence>
<proteinExistence type="predicted"/>
<accession>A0A8D2H3N4</accession>
<dbReference type="Proteomes" id="UP000694417">
    <property type="component" value="Unplaced"/>
</dbReference>
<reference evidence="2" key="1">
    <citation type="submission" date="2025-08" db="UniProtKB">
        <authorList>
            <consortium name="Ensembl"/>
        </authorList>
    </citation>
    <scope>IDENTIFICATION</scope>
</reference>